<dbReference type="Pfam" id="PF05573">
    <property type="entry name" value="NosL"/>
    <property type="match status" value="1"/>
</dbReference>
<feature type="compositionally biased region" description="Basic and acidic residues" evidence="1">
    <location>
        <begin position="157"/>
        <end position="167"/>
    </location>
</feature>
<sequence>MRKSLAILSIVLVFTALLGCGQKKFAPQAIHEDVDVCAVCNMQVKDGAYATQIITKDGRSLKFDDLGCMNKWKMENGTDQIGMDYVRDYNDKSWIEYEKAAYVYDPSIRTPMAYGIVSFKDKKAAEAFMKEQGAGKLLSADELAQHSWQQSKDMMGMDDHEHMEESSGTHGQMHGDGAGEDESKEMNMNSNSGH</sequence>
<feature type="region of interest" description="Disordered" evidence="1">
    <location>
        <begin position="157"/>
        <end position="194"/>
    </location>
</feature>
<comment type="caution">
    <text evidence="2">The sequence shown here is derived from an EMBL/GenBank/DDBJ whole genome shotgun (WGS) entry which is preliminary data.</text>
</comment>
<dbReference type="PANTHER" id="PTHR41247:SF1">
    <property type="entry name" value="HTH-TYPE TRANSCRIPTIONAL REPRESSOR YCNK"/>
    <property type="match status" value="1"/>
</dbReference>
<keyword evidence="2" id="KW-0449">Lipoprotein</keyword>
<dbReference type="InterPro" id="IPR008719">
    <property type="entry name" value="N2O_reductase_NosL"/>
</dbReference>
<evidence type="ECO:0000313" key="2">
    <source>
        <dbReference type="EMBL" id="GGG12498.1"/>
    </source>
</evidence>
<keyword evidence="3" id="KW-1185">Reference proteome</keyword>
<protein>
    <submittedName>
        <fullName evidence="2">Lipoprotein</fullName>
    </submittedName>
</protein>
<name>A0ABQ1W316_9BACL</name>
<dbReference type="RefSeq" id="WP_120461966.1">
    <property type="nucleotide sequence ID" value="NZ_BMIW01000034.1"/>
</dbReference>
<gene>
    <name evidence="2" type="ORF">GCM10010913_37840</name>
</gene>
<dbReference type="EMBL" id="BMIW01000034">
    <property type="protein sequence ID" value="GGG12498.1"/>
    <property type="molecule type" value="Genomic_DNA"/>
</dbReference>
<dbReference type="PANTHER" id="PTHR41247">
    <property type="entry name" value="HTH-TYPE TRANSCRIPTIONAL REPRESSOR YCNK"/>
    <property type="match status" value="1"/>
</dbReference>
<evidence type="ECO:0000256" key="1">
    <source>
        <dbReference type="SAM" id="MobiDB-lite"/>
    </source>
</evidence>
<evidence type="ECO:0000313" key="3">
    <source>
        <dbReference type="Proteomes" id="UP000608420"/>
    </source>
</evidence>
<dbReference type="PROSITE" id="PS51257">
    <property type="entry name" value="PROKAR_LIPOPROTEIN"/>
    <property type="match status" value="1"/>
</dbReference>
<accession>A0ABQ1W316</accession>
<dbReference type="SUPFAM" id="SSF160387">
    <property type="entry name" value="NosL/MerB-like"/>
    <property type="match status" value="1"/>
</dbReference>
<dbReference type="Proteomes" id="UP000608420">
    <property type="component" value="Unassembled WGS sequence"/>
</dbReference>
<reference evidence="3" key="1">
    <citation type="journal article" date="2019" name="Int. J. Syst. Evol. Microbiol.">
        <title>The Global Catalogue of Microorganisms (GCM) 10K type strain sequencing project: providing services to taxonomists for standard genome sequencing and annotation.</title>
        <authorList>
            <consortium name="The Broad Institute Genomics Platform"/>
            <consortium name="The Broad Institute Genome Sequencing Center for Infectious Disease"/>
            <person name="Wu L."/>
            <person name="Ma J."/>
        </authorList>
    </citation>
    <scope>NUCLEOTIDE SEQUENCE [LARGE SCALE GENOMIC DNA]</scope>
    <source>
        <strain evidence="3">CGMCC 1.15420</strain>
    </source>
</reference>
<proteinExistence type="predicted"/>
<dbReference type="Gene3D" id="3.30.70.2050">
    <property type="match status" value="1"/>
</dbReference>
<organism evidence="2 3">
    <name type="scientific">Paenibacillus aceti</name>
    <dbReference type="NCBI Taxonomy" id="1820010"/>
    <lineage>
        <taxon>Bacteria</taxon>
        <taxon>Bacillati</taxon>
        <taxon>Bacillota</taxon>
        <taxon>Bacilli</taxon>
        <taxon>Bacillales</taxon>
        <taxon>Paenibacillaceae</taxon>
        <taxon>Paenibacillus</taxon>
    </lineage>
</organism>